<gene>
    <name evidence="3" type="ORF">DWG20_11970</name>
</gene>
<dbReference type="InterPro" id="IPR050855">
    <property type="entry name" value="NDM-1-like"/>
</dbReference>
<dbReference type="SMART" id="SM00849">
    <property type="entry name" value="Lactamase_B"/>
    <property type="match status" value="1"/>
</dbReference>
<comment type="similarity">
    <text evidence="1">Belongs to the metallo-beta-lactamase superfamily. Class-B beta-lactamase family.</text>
</comment>
<name>A0A345Y850_9NEIS</name>
<evidence type="ECO:0000259" key="2">
    <source>
        <dbReference type="SMART" id="SM00849"/>
    </source>
</evidence>
<sequence length="254" mass="28158">MSTLPIARAADWYRVERLDDGVTRIHEHHIAPFYRCNIWHVRGRDRDLLVDSGMGVVSLTGAVPWLAERPIVALASHSHFDHIGNHHEFAERACHRLEAPILADPAPAATLAERYAVIEMFDALPPGGYRQADYRVEAAPATRVLEDGDVIDLGDRVFEVVHVPGHSPGSIALWEAATSTLFSGDAVYDGPLIDDTYHSNRDDYVASMQRLRALPVRVVHGGHFPSFGRERYLQLIDDYLAGRRSPGCPPVTSA</sequence>
<dbReference type="Gene3D" id="3.60.15.10">
    <property type="entry name" value="Ribonuclease Z/Hydroxyacylglutathione hydrolase-like"/>
    <property type="match status" value="1"/>
</dbReference>
<dbReference type="Pfam" id="PF00753">
    <property type="entry name" value="Lactamase_B"/>
    <property type="match status" value="1"/>
</dbReference>
<proteinExistence type="inferred from homology"/>
<evidence type="ECO:0000256" key="1">
    <source>
        <dbReference type="ARBA" id="ARBA00005250"/>
    </source>
</evidence>
<dbReference type="PANTHER" id="PTHR42951:SF4">
    <property type="entry name" value="ACYL-COENZYME A THIOESTERASE MBLAC2"/>
    <property type="match status" value="1"/>
</dbReference>
<reference evidence="3 4" key="1">
    <citation type="submission" date="2018-07" db="EMBL/GenBank/DDBJ databases">
        <title>Crenobacter cavernae sp. nov., isolated from a karst cave.</title>
        <authorList>
            <person name="Zhu H."/>
        </authorList>
    </citation>
    <scope>NUCLEOTIDE SEQUENCE [LARGE SCALE GENOMIC DNA]</scope>
    <source>
        <strain evidence="3 4">K1W11S-77</strain>
    </source>
</reference>
<dbReference type="AlphaFoldDB" id="A0A345Y850"/>
<dbReference type="GO" id="GO:0017001">
    <property type="term" value="P:antibiotic catabolic process"/>
    <property type="evidence" value="ECO:0007669"/>
    <property type="project" value="UniProtKB-ARBA"/>
</dbReference>
<dbReference type="RefSeq" id="WP_115434032.1">
    <property type="nucleotide sequence ID" value="NZ_CP031337.1"/>
</dbReference>
<dbReference type="GO" id="GO:0016787">
    <property type="term" value="F:hydrolase activity"/>
    <property type="evidence" value="ECO:0007669"/>
    <property type="project" value="UniProtKB-KW"/>
</dbReference>
<organism evidence="3 4">
    <name type="scientific">Crenobacter cavernae</name>
    <dbReference type="NCBI Taxonomy" id="2290923"/>
    <lineage>
        <taxon>Bacteria</taxon>
        <taxon>Pseudomonadati</taxon>
        <taxon>Pseudomonadota</taxon>
        <taxon>Betaproteobacteria</taxon>
        <taxon>Neisseriales</taxon>
        <taxon>Neisseriaceae</taxon>
        <taxon>Crenobacter</taxon>
    </lineage>
</organism>
<dbReference type="PANTHER" id="PTHR42951">
    <property type="entry name" value="METALLO-BETA-LACTAMASE DOMAIN-CONTAINING"/>
    <property type="match status" value="1"/>
</dbReference>
<feature type="domain" description="Metallo-beta-lactamase" evidence="2">
    <location>
        <begin position="35"/>
        <end position="223"/>
    </location>
</feature>
<accession>A0A345Y850</accession>
<dbReference type="CDD" id="cd07712">
    <property type="entry name" value="MBLAC2-like_MBL-fold"/>
    <property type="match status" value="1"/>
</dbReference>
<keyword evidence="3" id="KW-0378">Hydrolase</keyword>
<dbReference type="SUPFAM" id="SSF56281">
    <property type="entry name" value="Metallo-hydrolase/oxidoreductase"/>
    <property type="match status" value="1"/>
</dbReference>
<dbReference type="EMBL" id="CP031337">
    <property type="protein sequence ID" value="AXK40102.1"/>
    <property type="molecule type" value="Genomic_DNA"/>
</dbReference>
<dbReference type="OrthoDB" id="5443440at2"/>
<dbReference type="InterPro" id="IPR036866">
    <property type="entry name" value="RibonucZ/Hydroxyglut_hydro"/>
</dbReference>
<protein>
    <submittedName>
        <fullName evidence="3">MBL fold metallo-hydrolase</fullName>
    </submittedName>
</protein>
<evidence type="ECO:0000313" key="3">
    <source>
        <dbReference type="EMBL" id="AXK40102.1"/>
    </source>
</evidence>
<evidence type="ECO:0000313" key="4">
    <source>
        <dbReference type="Proteomes" id="UP000254537"/>
    </source>
</evidence>
<dbReference type="KEGG" id="ccah:DWG20_11970"/>
<dbReference type="Proteomes" id="UP000254537">
    <property type="component" value="Chromosome"/>
</dbReference>
<dbReference type="InterPro" id="IPR001279">
    <property type="entry name" value="Metallo-B-lactamas"/>
</dbReference>